<dbReference type="AlphaFoldDB" id="X6LA41"/>
<evidence type="ECO:0000313" key="4">
    <source>
        <dbReference type="Proteomes" id="UP000023152"/>
    </source>
</evidence>
<evidence type="ECO:0000256" key="1">
    <source>
        <dbReference type="SAM" id="Coils"/>
    </source>
</evidence>
<dbReference type="InterPro" id="IPR043004">
    <property type="entry name" value="MvaI_BcnI_cat"/>
</dbReference>
<evidence type="ECO:0000313" key="3">
    <source>
        <dbReference type="EMBL" id="ETN98872.1"/>
    </source>
</evidence>
<keyword evidence="1" id="KW-0175">Coiled coil</keyword>
<sequence>MAASGINTIVIFLNGQKPGSISGRKKFLVMIKRVITSITQLLQLMQSHGATRFYAKKLSPNDNSKNQIYLGGNFSALNIIPFKDIYIDDSDLVGSKRERAKADVSFYWIRTEGKYKAPDAQLILYSKYPEVRMSGFLKGCKNAPSDIMSIRDEGRVLFLGITHNGEVLGYATGSHHPLSKELYTQDRWETLGVFIEIPPDTNKRQDTKSQLLFVLKRIYEKQWIASQKMSINGLIEPYSARNGGGYTLEAELGISPNGHSEPDYLGWEIKQYGVADFIKFSSKSPVTLMTPEPTGGIYQDAGIVDFIRKFGYADKSGKVDRINFGGIYACNKDYHNGTGLRLGLDGYDSSTGKITDMSGGMLLISRKEEIAAQWGFVDIMQHWNRKHSQAAYVPSLFRTPPPEYYYGAKVLLCEQTDFSLFLKAVASGIIYYDPGIKIEGCLHCEITYSQNAFVNSIPKLKTSSRLSVRNILTMGRQLNAIGEEFALRYLSPLDNIRSDNLDNGILGKTINKLLKETDNINDHKIVKEVSQKAAESIKDYYERMGIDAHYTNKREYLLRASYEVLRKEELRKHLQSKINITDIADVKNKEVLEDKLERLMAIYSRLTNKDSVFYIPEEINKVMTEFNNKEIKLKELAMEYQKQGMSYNKANMIAKEVIKYEAKKIKGNDEYWEQ</sequence>
<proteinExistence type="predicted"/>
<keyword evidence="4" id="KW-1185">Reference proteome</keyword>
<dbReference type="EMBL" id="ASPP01045569">
    <property type="protein sequence ID" value="ETN98872.1"/>
    <property type="molecule type" value="Genomic_DNA"/>
</dbReference>
<evidence type="ECO:0000259" key="2">
    <source>
        <dbReference type="Pfam" id="PF15515"/>
    </source>
</evidence>
<dbReference type="Pfam" id="PF15515">
    <property type="entry name" value="MvaI_BcnI"/>
    <property type="match status" value="1"/>
</dbReference>
<gene>
    <name evidence="3" type="ORF">RFI_38615</name>
</gene>
<dbReference type="CDD" id="cd22347">
    <property type="entry name" value="PDDEXK_nuclease"/>
    <property type="match status" value="1"/>
</dbReference>
<dbReference type="Gene3D" id="3.40.210.20">
    <property type="entry name" value="MvaI/BcnI restriction endonuclease, catalytic domain"/>
    <property type="match status" value="1"/>
</dbReference>
<feature type="domain" description="MvaI/BcnI restriction endonuclease" evidence="2">
    <location>
        <begin position="215"/>
        <end position="440"/>
    </location>
</feature>
<comment type="caution">
    <text evidence="3">The sequence shown here is derived from an EMBL/GenBank/DDBJ whole genome shotgun (WGS) entry which is preliminary data.</text>
</comment>
<reference evidence="3 4" key="1">
    <citation type="journal article" date="2013" name="Curr. Biol.">
        <title>The Genome of the Foraminiferan Reticulomyxa filosa.</title>
        <authorList>
            <person name="Glockner G."/>
            <person name="Hulsmann N."/>
            <person name="Schleicher M."/>
            <person name="Noegel A.A."/>
            <person name="Eichinger L."/>
            <person name="Gallinger C."/>
            <person name="Pawlowski J."/>
            <person name="Sierra R."/>
            <person name="Euteneuer U."/>
            <person name="Pillet L."/>
            <person name="Moustafa A."/>
            <person name="Platzer M."/>
            <person name="Groth M."/>
            <person name="Szafranski K."/>
            <person name="Schliwa M."/>
        </authorList>
    </citation>
    <scope>NUCLEOTIDE SEQUENCE [LARGE SCALE GENOMIC DNA]</scope>
</reference>
<accession>X6LA41</accession>
<protein>
    <recommendedName>
        <fullName evidence="2">MvaI/BcnI restriction endonuclease domain-containing protein</fullName>
    </recommendedName>
</protein>
<dbReference type="Proteomes" id="UP000023152">
    <property type="component" value="Unassembled WGS sequence"/>
</dbReference>
<dbReference type="InterPro" id="IPR029127">
    <property type="entry name" value="MvaI_BcnI"/>
</dbReference>
<feature type="coiled-coil region" evidence="1">
    <location>
        <begin position="589"/>
        <end position="639"/>
    </location>
</feature>
<name>X6LA41_RETFI</name>
<organism evidence="3 4">
    <name type="scientific">Reticulomyxa filosa</name>
    <dbReference type="NCBI Taxonomy" id="46433"/>
    <lineage>
        <taxon>Eukaryota</taxon>
        <taxon>Sar</taxon>
        <taxon>Rhizaria</taxon>
        <taxon>Retaria</taxon>
        <taxon>Foraminifera</taxon>
        <taxon>Monothalamids</taxon>
        <taxon>Reticulomyxidae</taxon>
        <taxon>Reticulomyxa</taxon>
    </lineage>
</organism>